<dbReference type="AlphaFoldDB" id="A0A7Y9I5J6"/>
<evidence type="ECO:0000313" key="10">
    <source>
        <dbReference type="Proteomes" id="UP000569914"/>
    </source>
</evidence>
<comment type="similarity">
    <text evidence="7">Belongs to the binding-protein-dependent transport system permease family.</text>
</comment>
<feature type="transmembrane region" description="Helical" evidence="7">
    <location>
        <begin position="202"/>
        <end position="221"/>
    </location>
</feature>
<dbReference type="GO" id="GO:0055085">
    <property type="term" value="P:transmembrane transport"/>
    <property type="evidence" value="ECO:0007669"/>
    <property type="project" value="InterPro"/>
</dbReference>
<dbReference type="EMBL" id="JACCBU010000001">
    <property type="protein sequence ID" value="NYE70698.1"/>
    <property type="molecule type" value="Genomic_DNA"/>
</dbReference>
<keyword evidence="5 7" id="KW-1133">Transmembrane helix</keyword>
<evidence type="ECO:0000256" key="6">
    <source>
        <dbReference type="ARBA" id="ARBA00023136"/>
    </source>
</evidence>
<keyword evidence="4 7" id="KW-0812">Transmembrane</keyword>
<name>A0A7Y9I5J6_9ACTN</name>
<comment type="subcellular location">
    <subcellularLocation>
        <location evidence="1 7">Cell membrane</location>
        <topology evidence="1 7">Multi-pass membrane protein</topology>
    </subcellularLocation>
</comment>
<dbReference type="GO" id="GO:0005886">
    <property type="term" value="C:plasma membrane"/>
    <property type="evidence" value="ECO:0007669"/>
    <property type="project" value="UniProtKB-SubCell"/>
</dbReference>
<dbReference type="Proteomes" id="UP000569914">
    <property type="component" value="Unassembled WGS sequence"/>
</dbReference>
<evidence type="ECO:0000256" key="4">
    <source>
        <dbReference type="ARBA" id="ARBA00022692"/>
    </source>
</evidence>
<evidence type="ECO:0000313" key="9">
    <source>
        <dbReference type="EMBL" id="NYE70698.1"/>
    </source>
</evidence>
<organism evidence="9 10">
    <name type="scientific">Microlunatus parietis</name>
    <dbReference type="NCBI Taxonomy" id="682979"/>
    <lineage>
        <taxon>Bacteria</taxon>
        <taxon>Bacillati</taxon>
        <taxon>Actinomycetota</taxon>
        <taxon>Actinomycetes</taxon>
        <taxon>Propionibacteriales</taxon>
        <taxon>Propionibacteriaceae</taxon>
        <taxon>Microlunatus</taxon>
    </lineage>
</organism>
<evidence type="ECO:0000256" key="3">
    <source>
        <dbReference type="ARBA" id="ARBA00022475"/>
    </source>
</evidence>
<dbReference type="Pfam" id="PF00528">
    <property type="entry name" value="BPD_transp_1"/>
    <property type="match status" value="1"/>
</dbReference>
<feature type="transmembrane region" description="Helical" evidence="7">
    <location>
        <begin position="156"/>
        <end position="175"/>
    </location>
</feature>
<accession>A0A7Y9I5J6</accession>
<dbReference type="CDD" id="cd06261">
    <property type="entry name" value="TM_PBP2"/>
    <property type="match status" value="1"/>
</dbReference>
<dbReference type="PROSITE" id="PS50928">
    <property type="entry name" value="ABC_TM1"/>
    <property type="match status" value="1"/>
</dbReference>
<feature type="transmembrane region" description="Helical" evidence="7">
    <location>
        <begin position="70"/>
        <end position="91"/>
    </location>
</feature>
<evidence type="ECO:0000259" key="8">
    <source>
        <dbReference type="PROSITE" id="PS50928"/>
    </source>
</evidence>
<reference evidence="9 10" key="1">
    <citation type="submission" date="2020-07" db="EMBL/GenBank/DDBJ databases">
        <title>Sequencing the genomes of 1000 actinobacteria strains.</title>
        <authorList>
            <person name="Klenk H.-P."/>
        </authorList>
    </citation>
    <scope>NUCLEOTIDE SEQUENCE [LARGE SCALE GENOMIC DNA]</scope>
    <source>
        <strain evidence="9 10">DSM 22083</strain>
    </source>
</reference>
<feature type="domain" description="ABC transmembrane type-1" evidence="8">
    <location>
        <begin position="66"/>
        <end position="279"/>
    </location>
</feature>
<feature type="transmembrane region" description="Helical" evidence="7">
    <location>
        <begin position="261"/>
        <end position="282"/>
    </location>
</feature>
<keyword evidence="10" id="KW-1185">Reference proteome</keyword>
<dbReference type="InterPro" id="IPR035906">
    <property type="entry name" value="MetI-like_sf"/>
</dbReference>
<evidence type="ECO:0000256" key="7">
    <source>
        <dbReference type="RuleBase" id="RU363032"/>
    </source>
</evidence>
<dbReference type="InterPro" id="IPR051393">
    <property type="entry name" value="ABC_transporter_permease"/>
</dbReference>
<dbReference type="Gene3D" id="1.10.3720.10">
    <property type="entry name" value="MetI-like"/>
    <property type="match status" value="1"/>
</dbReference>
<dbReference type="PANTHER" id="PTHR30193:SF1">
    <property type="entry name" value="ABC TRANSPORTER PERMEASE PROTEIN YESP-RELATED"/>
    <property type="match status" value="1"/>
</dbReference>
<dbReference type="PANTHER" id="PTHR30193">
    <property type="entry name" value="ABC TRANSPORTER PERMEASE PROTEIN"/>
    <property type="match status" value="1"/>
</dbReference>
<keyword evidence="3" id="KW-1003">Cell membrane</keyword>
<evidence type="ECO:0000256" key="1">
    <source>
        <dbReference type="ARBA" id="ARBA00004651"/>
    </source>
</evidence>
<gene>
    <name evidence="9" type="ORF">BKA15_002027</name>
</gene>
<dbReference type="SUPFAM" id="SSF161098">
    <property type="entry name" value="MetI-like"/>
    <property type="match status" value="1"/>
</dbReference>
<feature type="transmembrane region" description="Helical" evidence="7">
    <location>
        <begin position="12"/>
        <end position="36"/>
    </location>
</feature>
<evidence type="ECO:0000256" key="5">
    <source>
        <dbReference type="ARBA" id="ARBA00022989"/>
    </source>
</evidence>
<proteinExistence type="inferred from homology"/>
<keyword evidence="9" id="KW-0762">Sugar transport</keyword>
<keyword evidence="6 7" id="KW-0472">Membrane</keyword>
<dbReference type="InterPro" id="IPR000515">
    <property type="entry name" value="MetI-like"/>
</dbReference>
<comment type="caution">
    <text evidence="9">The sequence shown here is derived from an EMBL/GenBank/DDBJ whole genome shotgun (WGS) entry which is preliminary data.</text>
</comment>
<feature type="transmembrane region" description="Helical" evidence="7">
    <location>
        <begin position="103"/>
        <end position="124"/>
    </location>
</feature>
<protein>
    <submittedName>
        <fullName evidence="9">Multiple sugar transport system permease protein</fullName>
    </submittedName>
</protein>
<evidence type="ECO:0000256" key="2">
    <source>
        <dbReference type="ARBA" id="ARBA00022448"/>
    </source>
</evidence>
<sequence>MRRREARAGLLFTAPWILSLVIFTAYPVLASMYFSFTEYNVIQPPEWVGLENYETMINDPAVWVAVRNSAYYSLISVPVGLVASLGLALLLNLGAKGIGIYRTIFYLPTLAPPVVGVIVFMLMFSPANGLVNEVLRGLGLPTPGWLSDPAWSKPTLIIMGLWGLGASALIFLAGLKDIPQSLIEAAHLDGAGMLARFRHVTLPLLSPVILFNLVMGVIGSFQVFTSAFIAGGTEGGPLDSTLMFVVLIYRSAFRYFDMGYASALSVVLFLALAALTALIFVASRRWIFYAGVDR</sequence>
<keyword evidence="2 7" id="KW-0813">Transport</keyword>